<evidence type="ECO:0000256" key="3">
    <source>
        <dbReference type="ARBA" id="ARBA00022516"/>
    </source>
</evidence>
<dbReference type="PANTHER" id="PTHR30100:SF1">
    <property type="entry name" value="PHOSPHATE ACYLTRANSFERASE"/>
    <property type="match status" value="1"/>
</dbReference>
<evidence type="ECO:0000256" key="9">
    <source>
        <dbReference type="ARBA" id="ARBA00046608"/>
    </source>
</evidence>
<protein>
    <recommendedName>
        <fullName evidence="8 10">Phosphate acyltransferase</fullName>
        <ecNumber evidence="8 10">2.3.1.274</ecNumber>
    </recommendedName>
    <alternativeName>
        <fullName evidence="10">Acyl-ACP phosphotransacylase</fullName>
    </alternativeName>
    <alternativeName>
        <fullName evidence="10">Acyl-[acyl-carrier-protein]--phosphate acyltransferase</fullName>
    </alternativeName>
    <alternativeName>
        <fullName evidence="10">Phosphate-acyl-ACP acyltransferase</fullName>
    </alternativeName>
</protein>
<dbReference type="InterPro" id="IPR003664">
    <property type="entry name" value="FA_synthesis"/>
</dbReference>
<reference evidence="11" key="1">
    <citation type="submission" date="2021-01" db="EMBL/GenBank/DDBJ databases">
        <title>Modified the classification status of verrucomicrobia.</title>
        <authorList>
            <person name="Feng X."/>
        </authorList>
    </citation>
    <scope>NUCLEOTIDE SEQUENCE</scope>
    <source>
        <strain evidence="11">KCTC 13126</strain>
    </source>
</reference>
<evidence type="ECO:0000256" key="7">
    <source>
        <dbReference type="ARBA" id="ARBA00023264"/>
    </source>
</evidence>
<evidence type="ECO:0000256" key="1">
    <source>
        <dbReference type="ARBA" id="ARBA00001232"/>
    </source>
</evidence>
<dbReference type="GO" id="GO:0005737">
    <property type="term" value="C:cytoplasm"/>
    <property type="evidence" value="ECO:0007669"/>
    <property type="project" value="UniProtKB-SubCell"/>
</dbReference>
<dbReference type="Pfam" id="PF02504">
    <property type="entry name" value="FA_synthesis"/>
    <property type="match status" value="1"/>
</dbReference>
<keyword evidence="3 10" id="KW-0444">Lipid biosynthesis</keyword>
<dbReference type="Gene3D" id="3.40.718.10">
    <property type="entry name" value="Isopropylmalate Dehydrogenase"/>
    <property type="match status" value="1"/>
</dbReference>
<dbReference type="GO" id="GO:0006633">
    <property type="term" value="P:fatty acid biosynthetic process"/>
    <property type="evidence" value="ECO:0007669"/>
    <property type="project" value="UniProtKB-UniRule"/>
</dbReference>
<dbReference type="HAMAP" id="MF_00019">
    <property type="entry name" value="PlsX"/>
    <property type="match status" value="1"/>
</dbReference>
<accession>A0A934VS50</accession>
<comment type="function">
    <text evidence="10">Catalyzes the reversible formation of acyl-phosphate (acyl-PO(4)) from acyl-[acyl-carrier-protein] (acyl-ACP). This enzyme utilizes acyl-ACP as fatty acyl donor, but not acyl-CoA.</text>
</comment>
<keyword evidence="5 10" id="KW-0443">Lipid metabolism</keyword>
<comment type="subunit">
    <text evidence="9 10">Homodimer. Probably interacts with PlsY.</text>
</comment>
<keyword evidence="7 10" id="KW-1208">Phospholipid metabolism</keyword>
<evidence type="ECO:0000313" key="12">
    <source>
        <dbReference type="Proteomes" id="UP000617628"/>
    </source>
</evidence>
<comment type="subcellular location">
    <subcellularLocation>
        <location evidence="10">Cytoplasm</location>
    </subcellularLocation>
    <text evidence="10">Associated with the membrane possibly through PlsY.</text>
</comment>
<dbReference type="EMBL" id="JAENIL010000033">
    <property type="protein sequence ID" value="MBK1878645.1"/>
    <property type="molecule type" value="Genomic_DNA"/>
</dbReference>
<dbReference type="PIRSF" id="PIRSF002465">
    <property type="entry name" value="Phsphlp_syn_PlsX"/>
    <property type="match status" value="1"/>
</dbReference>
<dbReference type="GO" id="GO:0043811">
    <property type="term" value="F:phosphate:acyl-[acyl carrier protein] acyltransferase activity"/>
    <property type="evidence" value="ECO:0007669"/>
    <property type="project" value="UniProtKB-UniRule"/>
</dbReference>
<dbReference type="Proteomes" id="UP000617628">
    <property type="component" value="Unassembled WGS sequence"/>
</dbReference>
<evidence type="ECO:0000256" key="6">
    <source>
        <dbReference type="ARBA" id="ARBA00023209"/>
    </source>
</evidence>
<dbReference type="SUPFAM" id="SSF53659">
    <property type="entry name" value="Isocitrate/Isopropylmalate dehydrogenase-like"/>
    <property type="match status" value="1"/>
</dbReference>
<comment type="pathway">
    <text evidence="10">Lipid metabolism; phospholipid metabolism.</text>
</comment>
<keyword evidence="11" id="KW-0012">Acyltransferase</keyword>
<evidence type="ECO:0000256" key="2">
    <source>
        <dbReference type="ARBA" id="ARBA00022490"/>
    </source>
</evidence>
<keyword evidence="4 10" id="KW-0808">Transferase</keyword>
<name>A0A934VS50_9BACT</name>
<dbReference type="PANTHER" id="PTHR30100">
    <property type="entry name" value="FATTY ACID/PHOSPHOLIPID SYNTHESIS PROTEIN PLSX"/>
    <property type="match status" value="1"/>
</dbReference>
<comment type="similarity">
    <text evidence="10">Belongs to the PlsX family.</text>
</comment>
<evidence type="ECO:0000256" key="4">
    <source>
        <dbReference type="ARBA" id="ARBA00022679"/>
    </source>
</evidence>
<dbReference type="GO" id="GO:0008654">
    <property type="term" value="P:phospholipid biosynthetic process"/>
    <property type="evidence" value="ECO:0007669"/>
    <property type="project" value="UniProtKB-KW"/>
</dbReference>
<gene>
    <name evidence="10 11" type="primary">plsX</name>
    <name evidence="11" type="ORF">JIN87_17325</name>
</gene>
<proteinExistence type="inferred from homology"/>
<evidence type="ECO:0000313" key="11">
    <source>
        <dbReference type="EMBL" id="MBK1878645.1"/>
    </source>
</evidence>
<keyword evidence="6 10" id="KW-0594">Phospholipid biosynthesis</keyword>
<dbReference type="NCBIfam" id="TIGR00182">
    <property type="entry name" value="plsX"/>
    <property type="match status" value="1"/>
</dbReference>
<organism evidence="11 12">
    <name type="scientific">Pelagicoccus mobilis</name>
    <dbReference type="NCBI Taxonomy" id="415221"/>
    <lineage>
        <taxon>Bacteria</taxon>
        <taxon>Pseudomonadati</taxon>
        <taxon>Verrucomicrobiota</taxon>
        <taxon>Opitutia</taxon>
        <taxon>Puniceicoccales</taxon>
        <taxon>Pelagicoccaceae</taxon>
        <taxon>Pelagicoccus</taxon>
    </lineage>
</organism>
<sequence length="348" mass="37285">MLEQKSSCIAIDAMGSDKGPAEMVAATKMAVDSVKNLRPIILVGNEAELKPLLEKEGLSSHPDISIFHASEVITMDDKPLVALKKKKDASMLRAIELVKNGDASCVLSCGNTGSLMAAGTIKLRTLDGVDRPALATVMPRKRGHFVLIDAGANPSAKAEHLVHNAVLGSDYCRHVLGINKPKVGLMTIGTEEGKGTDLINQAHSLLKKIDGQIEYAGLIEGFQTFEEGVDVVVCDGFTGNILLKASESLFMLLKNFVSEEIQANMVRKMGYLLSKGAFDAIKNQLNPDNYGGAPLLGLKGNVLKAHGSSNKQAVMNAIRIANEIVSNDLTRHILEDIEAANNIIYDAD</sequence>
<dbReference type="EC" id="2.3.1.274" evidence="8 10"/>
<keyword evidence="12" id="KW-1185">Reference proteome</keyword>
<dbReference type="RefSeq" id="WP_200356857.1">
    <property type="nucleotide sequence ID" value="NZ_JAENIL010000033.1"/>
</dbReference>
<comment type="catalytic activity">
    <reaction evidence="1 10">
        <text>a fatty acyl-[ACP] + phosphate = an acyl phosphate + holo-[ACP]</text>
        <dbReference type="Rhea" id="RHEA:42292"/>
        <dbReference type="Rhea" id="RHEA-COMP:9685"/>
        <dbReference type="Rhea" id="RHEA-COMP:14125"/>
        <dbReference type="ChEBI" id="CHEBI:43474"/>
        <dbReference type="ChEBI" id="CHEBI:59918"/>
        <dbReference type="ChEBI" id="CHEBI:64479"/>
        <dbReference type="ChEBI" id="CHEBI:138651"/>
        <dbReference type="EC" id="2.3.1.274"/>
    </reaction>
</comment>
<dbReference type="AlphaFoldDB" id="A0A934VS50"/>
<comment type="caution">
    <text evidence="11">The sequence shown here is derived from an EMBL/GenBank/DDBJ whole genome shotgun (WGS) entry which is preliminary data.</text>
</comment>
<dbReference type="InterPro" id="IPR012281">
    <property type="entry name" value="Phospholipid_synth_PlsX-like"/>
</dbReference>
<evidence type="ECO:0000256" key="5">
    <source>
        <dbReference type="ARBA" id="ARBA00023098"/>
    </source>
</evidence>
<evidence type="ECO:0000256" key="10">
    <source>
        <dbReference type="HAMAP-Rule" id="MF_00019"/>
    </source>
</evidence>
<evidence type="ECO:0000256" key="8">
    <source>
        <dbReference type="ARBA" id="ARBA00024069"/>
    </source>
</evidence>
<keyword evidence="2 10" id="KW-0963">Cytoplasm</keyword>